<dbReference type="EMBL" id="NVUL01000080">
    <property type="protein sequence ID" value="PCI75203.1"/>
    <property type="molecule type" value="Genomic_DNA"/>
</dbReference>
<gene>
    <name evidence="3" type="ORF">COB20_13435</name>
</gene>
<sequence length="192" mass="20698">MTKPIGAIVLAAGFSSRFGSSKLLARLSSGKSVFQQTVERIAEVFPDRLVVTRPEMAAQLQELAQGTAILSFEHAERGMGATLAFAAQQIGDWDGCVVCLGDMPFIETSTYRHIAEQVTANSIVTPTFDSKMGNPVAFGKNLFTDLGALTGDSGGRRLTNRYPQAVRELQVSDPGILQDIDTPEELALYQDS</sequence>
<dbReference type="Pfam" id="PF12804">
    <property type="entry name" value="NTP_transf_3"/>
    <property type="match status" value="1"/>
</dbReference>
<dbReference type="InterPro" id="IPR029044">
    <property type="entry name" value="Nucleotide-diphossugar_trans"/>
</dbReference>
<feature type="domain" description="MobA-like NTP transferase" evidence="2">
    <location>
        <begin position="7"/>
        <end position="162"/>
    </location>
</feature>
<protein>
    <recommendedName>
        <fullName evidence="2">MobA-like NTP transferase domain-containing protein</fullName>
    </recommendedName>
</protein>
<dbReference type="SUPFAM" id="SSF53448">
    <property type="entry name" value="Nucleotide-diphospho-sugar transferases"/>
    <property type="match status" value="1"/>
</dbReference>
<dbReference type="PANTHER" id="PTHR43777:SF1">
    <property type="entry name" value="MOLYBDENUM COFACTOR CYTIDYLYLTRANSFERASE"/>
    <property type="match status" value="1"/>
</dbReference>
<dbReference type="Gene3D" id="3.90.550.10">
    <property type="entry name" value="Spore Coat Polysaccharide Biosynthesis Protein SpsA, Chain A"/>
    <property type="match status" value="1"/>
</dbReference>
<comment type="caution">
    <text evidence="3">The sequence shown here is derived from an EMBL/GenBank/DDBJ whole genome shotgun (WGS) entry which is preliminary data.</text>
</comment>
<dbReference type="PANTHER" id="PTHR43777">
    <property type="entry name" value="MOLYBDENUM COFACTOR CYTIDYLYLTRANSFERASE"/>
    <property type="match status" value="1"/>
</dbReference>
<accession>A0A2A4WXY9</accession>
<dbReference type="AlphaFoldDB" id="A0A2A4WXY9"/>
<organism evidence="3 4">
    <name type="scientific">SAR86 cluster bacterium</name>
    <dbReference type="NCBI Taxonomy" id="2030880"/>
    <lineage>
        <taxon>Bacteria</taxon>
        <taxon>Pseudomonadati</taxon>
        <taxon>Pseudomonadota</taxon>
        <taxon>Gammaproteobacteria</taxon>
        <taxon>SAR86 cluster</taxon>
    </lineage>
</organism>
<dbReference type="GO" id="GO:0016779">
    <property type="term" value="F:nucleotidyltransferase activity"/>
    <property type="evidence" value="ECO:0007669"/>
    <property type="project" value="UniProtKB-ARBA"/>
</dbReference>
<evidence type="ECO:0000256" key="1">
    <source>
        <dbReference type="ARBA" id="ARBA00022842"/>
    </source>
</evidence>
<dbReference type="InterPro" id="IPR025877">
    <property type="entry name" value="MobA-like_NTP_Trfase"/>
</dbReference>
<keyword evidence="1" id="KW-0460">Magnesium</keyword>
<reference evidence="4" key="1">
    <citation type="submission" date="2017-08" db="EMBL/GenBank/DDBJ databases">
        <title>A dynamic microbial community with high functional redundancy inhabits the cold, oxic subseafloor aquifer.</title>
        <authorList>
            <person name="Tully B.J."/>
            <person name="Wheat C.G."/>
            <person name="Glazer B.T."/>
            <person name="Huber J.A."/>
        </authorList>
    </citation>
    <scope>NUCLEOTIDE SEQUENCE [LARGE SCALE GENOMIC DNA]</scope>
</reference>
<name>A0A2A4WXY9_9GAMM</name>
<evidence type="ECO:0000313" key="4">
    <source>
        <dbReference type="Proteomes" id="UP000218767"/>
    </source>
</evidence>
<evidence type="ECO:0000313" key="3">
    <source>
        <dbReference type="EMBL" id="PCI75203.1"/>
    </source>
</evidence>
<proteinExistence type="predicted"/>
<dbReference type="Proteomes" id="UP000218767">
    <property type="component" value="Unassembled WGS sequence"/>
</dbReference>
<dbReference type="CDD" id="cd04182">
    <property type="entry name" value="GT_2_like_f"/>
    <property type="match status" value="1"/>
</dbReference>
<evidence type="ECO:0000259" key="2">
    <source>
        <dbReference type="Pfam" id="PF12804"/>
    </source>
</evidence>